<evidence type="ECO:0000313" key="1">
    <source>
        <dbReference type="EMBL" id="KXJ88833.1"/>
    </source>
</evidence>
<keyword evidence="2" id="KW-1185">Reference proteome</keyword>
<dbReference type="PANTHER" id="PTHR37315:SF1">
    <property type="entry name" value="UPF0311 PROTEIN BLR7842"/>
    <property type="match status" value="1"/>
</dbReference>
<accession>A0A136IVD8</accession>
<name>A0A136IVD8_9PEZI</name>
<dbReference type="Pfam" id="PF11578">
    <property type="entry name" value="DUF3237"/>
    <property type="match status" value="1"/>
</dbReference>
<protein>
    <submittedName>
        <fullName evidence="1">Uncharacterized protein</fullName>
    </submittedName>
</protein>
<dbReference type="OrthoDB" id="3549121at2759"/>
<dbReference type="InterPro" id="IPR020915">
    <property type="entry name" value="UPF0311"/>
</dbReference>
<dbReference type="InParanoid" id="A0A136IVD8"/>
<dbReference type="Gene3D" id="2.40.160.20">
    <property type="match status" value="1"/>
</dbReference>
<gene>
    <name evidence="1" type="ORF">Micbo1qcDRAFT_213975</name>
</gene>
<dbReference type="PANTHER" id="PTHR37315">
    <property type="entry name" value="UPF0311 PROTEIN BLR7842"/>
    <property type="match status" value="1"/>
</dbReference>
<dbReference type="AlphaFoldDB" id="A0A136IVD8"/>
<organism evidence="1 2">
    <name type="scientific">Microdochium bolleyi</name>
    <dbReference type="NCBI Taxonomy" id="196109"/>
    <lineage>
        <taxon>Eukaryota</taxon>
        <taxon>Fungi</taxon>
        <taxon>Dikarya</taxon>
        <taxon>Ascomycota</taxon>
        <taxon>Pezizomycotina</taxon>
        <taxon>Sordariomycetes</taxon>
        <taxon>Xylariomycetidae</taxon>
        <taxon>Xylariales</taxon>
        <taxon>Microdochiaceae</taxon>
        <taxon>Microdochium</taxon>
    </lineage>
</organism>
<reference evidence="2" key="1">
    <citation type="submission" date="2016-02" db="EMBL/GenBank/DDBJ databases">
        <title>Draft genome sequence of Microdochium bolleyi, a fungal endophyte of beachgrass.</title>
        <authorList>
            <consortium name="DOE Joint Genome Institute"/>
            <person name="David A.S."/>
            <person name="May G."/>
            <person name="Haridas S."/>
            <person name="Lim J."/>
            <person name="Wang M."/>
            <person name="Labutti K."/>
            <person name="Lipzen A."/>
            <person name="Barry K."/>
            <person name="Grigoriev I.V."/>
        </authorList>
    </citation>
    <scope>NUCLEOTIDE SEQUENCE [LARGE SCALE GENOMIC DNA]</scope>
    <source>
        <strain evidence="2">J235TASD1</strain>
    </source>
</reference>
<dbReference type="EMBL" id="KQ964257">
    <property type="protein sequence ID" value="KXJ88833.1"/>
    <property type="molecule type" value="Genomic_DNA"/>
</dbReference>
<proteinExistence type="predicted"/>
<sequence length="203" mass="22707">MQSDQLYAIAGDIPHPELQLPAPSLSFDFRMAIRLQPMVSLGTVPGVGQRNWVSLDGGRWSATFGSGTVVPGGSYTQTVDPRSFSVRMDTTYLLKTDDEVPAYIAVRSQGYRTGQRDVLREVADPNQQSIVDARAYSSRHFITMETGDARYADRLNYNMWVGSGMRMGEEVIFDAYRVTRESHQSTAARTGSFGFQMTESWNR</sequence>
<dbReference type="STRING" id="196109.A0A136IVD8"/>
<evidence type="ECO:0000313" key="2">
    <source>
        <dbReference type="Proteomes" id="UP000070501"/>
    </source>
</evidence>
<dbReference type="Proteomes" id="UP000070501">
    <property type="component" value="Unassembled WGS sequence"/>
</dbReference>